<dbReference type="EMBL" id="CP002116">
    <property type="protein sequence ID" value="ADK79429.1"/>
    <property type="molecule type" value="Genomic_DNA"/>
</dbReference>
<dbReference type="PANTHER" id="PTHR43364:SF4">
    <property type="entry name" value="NAD(P)-LINKED OXIDOREDUCTASE SUPERFAMILY PROTEIN"/>
    <property type="match status" value="1"/>
</dbReference>
<dbReference type="AlphaFoldDB" id="E1RAD8"/>
<proteinExistence type="predicted"/>
<dbReference type="InterPro" id="IPR023210">
    <property type="entry name" value="NADP_OxRdtase_dom"/>
</dbReference>
<name>E1RAD8_SEDSS</name>
<dbReference type="KEGG" id="ssm:Spirs_0273"/>
<dbReference type="InterPro" id="IPR050523">
    <property type="entry name" value="AKR_Detox_Biosynth"/>
</dbReference>
<sequence length="319" mass="35534">MGEKCKIPGGLGIGTWQFGDDPYWPGQQRKESLKAIDAALRAGIIHFDTAQVYGNGRAEQLIGQRLRKRNDELFLATKLFPCPPSSVEKRIALSRRRLFRESIDLLYIHWPKEGEDPRPMMEALESERRKGSIAGIGLSNFTVEQADKVLTVGKIDACQIGHSLLWRHAEGGIIPWCREHNIPVIAYAPLAQGLLAGSFEKIHSNKDDRRNKLLPMDPILSGALSRFLESFEHEADNIGVPPAGLALAWSLSRPFLQAVVVGARNRKQVEEAAAARSFMLPPQTEANLETISLRFRKACEELADFSAQDNIFGHGRKHA</sequence>
<dbReference type="eggNOG" id="COG0667">
    <property type="taxonomic scope" value="Bacteria"/>
</dbReference>
<organism evidence="3 4">
    <name type="scientific">Sediminispirochaeta smaragdinae (strain DSM 11293 / JCM 15392 / SEBR 4228)</name>
    <name type="common">Spirochaeta smaragdinae</name>
    <dbReference type="NCBI Taxonomy" id="573413"/>
    <lineage>
        <taxon>Bacteria</taxon>
        <taxon>Pseudomonadati</taxon>
        <taxon>Spirochaetota</taxon>
        <taxon>Spirochaetia</taxon>
        <taxon>Spirochaetales</taxon>
        <taxon>Spirochaetaceae</taxon>
        <taxon>Sediminispirochaeta</taxon>
    </lineage>
</organism>
<dbReference type="HOGENOM" id="CLU_023205_2_3_12"/>
<dbReference type="RefSeq" id="WP_013252893.1">
    <property type="nucleotide sequence ID" value="NC_014364.1"/>
</dbReference>
<dbReference type="PRINTS" id="PR00069">
    <property type="entry name" value="ALDKETRDTASE"/>
</dbReference>
<dbReference type="Pfam" id="PF00248">
    <property type="entry name" value="Aldo_ket_red"/>
    <property type="match status" value="1"/>
</dbReference>
<evidence type="ECO:0000313" key="4">
    <source>
        <dbReference type="Proteomes" id="UP000002318"/>
    </source>
</evidence>
<feature type="domain" description="NADP-dependent oxidoreductase" evidence="2">
    <location>
        <begin position="11"/>
        <end position="289"/>
    </location>
</feature>
<dbReference type="GO" id="GO:0016491">
    <property type="term" value="F:oxidoreductase activity"/>
    <property type="evidence" value="ECO:0007669"/>
    <property type="project" value="UniProtKB-KW"/>
</dbReference>
<gene>
    <name evidence="3" type="ordered locus">Spirs_0273</name>
</gene>
<evidence type="ECO:0000256" key="1">
    <source>
        <dbReference type="ARBA" id="ARBA00023002"/>
    </source>
</evidence>
<accession>E1RAD8</accession>
<dbReference type="Gene3D" id="3.20.20.100">
    <property type="entry name" value="NADP-dependent oxidoreductase domain"/>
    <property type="match status" value="1"/>
</dbReference>
<dbReference type="CDD" id="cd19085">
    <property type="entry name" value="AKR_AKR11B3"/>
    <property type="match status" value="1"/>
</dbReference>
<dbReference type="SUPFAM" id="SSF51430">
    <property type="entry name" value="NAD(P)-linked oxidoreductase"/>
    <property type="match status" value="1"/>
</dbReference>
<dbReference type="STRING" id="573413.Spirs_0273"/>
<dbReference type="PANTHER" id="PTHR43364">
    <property type="entry name" value="NADH-SPECIFIC METHYLGLYOXAL REDUCTASE-RELATED"/>
    <property type="match status" value="1"/>
</dbReference>
<evidence type="ECO:0000313" key="3">
    <source>
        <dbReference type="EMBL" id="ADK79429.1"/>
    </source>
</evidence>
<reference evidence="3 4" key="1">
    <citation type="journal article" date="2010" name="Stand. Genomic Sci.">
        <title>Complete genome sequence of Spirochaeta smaragdinae type strain (SEBR 4228).</title>
        <authorList>
            <person name="Mavromatis K."/>
            <person name="Yasawong M."/>
            <person name="Chertkov O."/>
            <person name="Lapidus A."/>
            <person name="Lucas S."/>
            <person name="Nolan M."/>
            <person name="Del Rio T.G."/>
            <person name="Tice H."/>
            <person name="Cheng J.F."/>
            <person name="Pitluck S."/>
            <person name="Liolios K."/>
            <person name="Ivanova N."/>
            <person name="Tapia R."/>
            <person name="Han C."/>
            <person name="Bruce D."/>
            <person name="Goodwin L."/>
            <person name="Pati A."/>
            <person name="Chen A."/>
            <person name="Palaniappan K."/>
            <person name="Land M."/>
            <person name="Hauser L."/>
            <person name="Chang Y.J."/>
            <person name="Jeffries C.D."/>
            <person name="Detter J.C."/>
            <person name="Rohde M."/>
            <person name="Brambilla E."/>
            <person name="Spring S."/>
            <person name="Goker M."/>
            <person name="Sikorski J."/>
            <person name="Woyke T."/>
            <person name="Bristow J."/>
            <person name="Eisen J.A."/>
            <person name="Markowitz V."/>
            <person name="Hugenholtz P."/>
            <person name="Klenk H.P."/>
            <person name="Kyrpides N.C."/>
        </authorList>
    </citation>
    <scope>NUCLEOTIDE SEQUENCE [LARGE SCALE GENOMIC DNA]</scope>
    <source>
        <strain evidence="4">DSM 11293 / JCM 15392 / SEBR 4228</strain>
    </source>
</reference>
<protein>
    <submittedName>
        <fullName evidence="3">Aldo/keto reductase</fullName>
    </submittedName>
</protein>
<evidence type="ECO:0000259" key="2">
    <source>
        <dbReference type="Pfam" id="PF00248"/>
    </source>
</evidence>
<keyword evidence="1" id="KW-0560">Oxidoreductase</keyword>
<dbReference type="Proteomes" id="UP000002318">
    <property type="component" value="Chromosome"/>
</dbReference>
<dbReference type="InterPro" id="IPR036812">
    <property type="entry name" value="NAD(P)_OxRdtase_dom_sf"/>
</dbReference>
<keyword evidence="4" id="KW-1185">Reference proteome</keyword>
<dbReference type="InterPro" id="IPR020471">
    <property type="entry name" value="AKR"/>
</dbReference>
<dbReference type="OrthoDB" id="9804790at2"/>